<evidence type="ECO:0000313" key="3">
    <source>
        <dbReference type="Proteomes" id="UP000324222"/>
    </source>
</evidence>
<accession>A0A5B7FQ74</accession>
<comment type="caution">
    <text evidence="2">The sequence shown here is derived from an EMBL/GenBank/DDBJ whole genome shotgun (WGS) entry which is preliminary data.</text>
</comment>
<reference evidence="2 3" key="1">
    <citation type="submission" date="2019-05" db="EMBL/GenBank/DDBJ databases">
        <title>Another draft genome of Portunus trituberculatus and its Hox gene families provides insights of decapod evolution.</title>
        <authorList>
            <person name="Jeong J.-H."/>
            <person name="Song I."/>
            <person name="Kim S."/>
            <person name="Choi T."/>
            <person name="Kim D."/>
            <person name="Ryu S."/>
            <person name="Kim W."/>
        </authorList>
    </citation>
    <scope>NUCLEOTIDE SEQUENCE [LARGE SCALE GENOMIC DNA]</scope>
    <source>
        <tissue evidence="2">Muscle</tissue>
    </source>
</reference>
<dbReference type="AlphaFoldDB" id="A0A5B7FQ74"/>
<sequence length="96" mass="10892">MERWRCIVLAVEQVLVAGGWERRGNPGGKSYVTSADSGRCSYVTMRTQCHIARKQCAVCRINRTDRPVRSRTSRERKPKKATQAWLSEGSDPRQGI</sequence>
<keyword evidence="3" id="KW-1185">Reference proteome</keyword>
<feature type="compositionally biased region" description="Basic and acidic residues" evidence="1">
    <location>
        <begin position="66"/>
        <end position="75"/>
    </location>
</feature>
<dbReference type="EMBL" id="VSRR010007724">
    <property type="protein sequence ID" value="MPC47419.1"/>
    <property type="molecule type" value="Genomic_DNA"/>
</dbReference>
<dbReference type="Proteomes" id="UP000324222">
    <property type="component" value="Unassembled WGS sequence"/>
</dbReference>
<name>A0A5B7FQ74_PORTR</name>
<protein>
    <submittedName>
        <fullName evidence="2">Uncharacterized protein</fullName>
    </submittedName>
</protein>
<organism evidence="2 3">
    <name type="scientific">Portunus trituberculatus</name>
    <name type="common">Swimming crab</name>
    <name type="synonym">Neptunus trituberculatus</name>
    <dbReference type="NCBI Taxonomy" id="210409"/>
    <lineage>
        <taxon>Eukaryota</taxon>
        <taxon>Metazoa</taxon>
        <taxon>Ecdysozoa</taxon>
        <taxon>Arthropoda</taxon>
        <taxon>Crustacea</taxon>
        <taxon>Multicrustacea</taxon>
        <taxon>Malacostraca</taxon>
        <taxon>Eumalacostraca</taxon>
        <taxon>Eucarida</taxon>
        <taxon>Decapoda</taxon>
        <taxon>Pleocyemata</taxon>
        <taxon>Brachyura</taxon>
        <taxon>Eubrachyura</taxon>
        <taxon>Portunoidea</taxon>
        <taxon>Portunidae</taxon>
        <taxon>Portuninae</taxon>
        <taxon>Portunus</taxon>
    </lineage>
</organism>
<evidence type="ECO:0000256" key="1">
    <source>
        <dbReference type="SAM" id="MobiDB-lite"/>
    </source>
</evidence>
<feature type="region of interest" description="Disordered" evidence="1">
    <location>
        <begin position="66"/>
        <end position="96"/>
    </location>
</feature>
<proteinExistence type="predicted"/>
<gene>
    <name evidence="2" type="ORF">E2C01_041163</name>
</gene>
<evidence type="ECO:0000313" key="2">
    <source>
        <dbReference type="EMBL" id="MPC47419.1"/>
    </source>
</evidence>